<gene>
    <name evidence="1" type="ORF">ACFS5P_05780</name>
</gene>
<dbReference type="Proteomes" id="UP001597561">
    <property type="component" value="Unassembled WGS sequence"/>
</dbReference>
<dbReference type="RefSeq" id="WP_204730107.1">
    <property type="nucleotide sequence ID" value="NZ_JAFBDK010000013.1"/>
</dbReference>
<evidence type="ECO:0000313" key="1">
    <source>
        <dbReference type="EMBL" id="MFD2911378.1"/>
    </source>
</evidence>
<protein>
    <submittedName>
        <fullName evidence="1">Uncharacterized protein</fullName>
    </submittedName>
</protein>
<organism evidence="1 2">
    <name type="scientific">Jeotgalibacillus terrae</name>
    <dbReference type="NCBI Taxonomy" id="587735"/>
    <lineage>
        <taxon>Bacteria</taxon>
        <taxon>Bacillati</taxon>
        <taxon>Bacillota</taxon>
        <taxon>Bacilli</taxon>
        <taxon>Bacillales</taxon>
        <taxon>Caryophanaceae</taxon>
        <taxon>Jeotgalibacillus</taxon>
    </lineage>
</organism>
<keyword evidence="2" id="KW-1185">Reference proteome</keyword>
<accession>A0ABW5ZHD8</accession>
<reference evidence="2" key="1">
    <citation type="journal article" date="2019" name="Int. J. Syst. Evol. Microbiol.">
        <title>The Global Catalogue of Microorganisms (GCM) 10K type strain sequencing project: providing services to taxonomists for standard genome sequencing and annotation.</title>
        <authorList>
            <consortium name="The Broad Institute Genomics Platform"/>
            <consortium name="The Broad Institute Genome Sequencing Center for Infectious Disease"/>
            <person name="Wu L."/>
            <person name="Ma J."/>
        </authorList>
    </citation>
    <scope>NUCLEOTIDE SEQUENCE [LARGE SCALE GENOMIC DNA]</scope>
    <source>
        <strain evidence="2">KCTC 13528</strain>
    </source>
</reference>
<comment type="caution">
    <text evidence="1">The sequence shown here is derived from an EMBL/GenBank/DDBJ whole genome shotgun (WGS) entry which is preliminary data.</text>
</comment>
<proteinExistence type="predicted"/>
<dbReference type="EMBL" id="JBHUPG010000009">
    <property type="protein sequence ID" value="MFD2911378.1"/>
    <property type="molecule type" value="Genomic_DNA"/>
</dbReference>
<evidence type="ECO:0000313" key="2">
    <source>
        <dbReference type="Proteomes" id="UP001597561"/>
    </source>
</evidence>
<sequence>MSENENAQDRHDRLMKLSKKFSKLILSECKTINEAEFVARETERQLKYLPIKLNDSEKNTVKRFKEGQVYLDQI</sequence>
<name>A0ABW5ZHD8_9BACL</name>